<dbReference type="Gene3D" id="3.30.565.10">
    <property type="entry name" value="Histidine kinase-like ATPase, C-terminal domain"/>
    <property type="match status" value="1"/>
</dbReference>
<keyword evidence="5 12" id="KW-0418">Kinase</keyword>
<dbReference type="InterPro" id="IPR003018">
    <property type="entry name" value="GAF"/>
</dbReference>
<dbReference type="PRINTS" id="PR00344">
    <property type="entry name" value="BCTRLSENSOR"/>
</dbReference>
<dbReference type="PANTHER" id="PTHR43304:SF1">
    <property type="entry name" value="PAC DOMAIN-CONTAINING PROTEIN"/>
    <property type="match status" value="1"/>
</dbReference>
<dbReference type="InterPro" id="IPR001610">
    <property type="entry name" value="PAC"/>
</dbReference>
<comment type="catalytic activity">
    <reaction evidence="1">
        <text>ATP + protein L-histidine = ADP + protein N-phospho-L-histidine.</text>
        <dbReference type="EC" id="2.7.13.3"/>
    </reaction>
</comment>
<evidence type="ECO:0000259" key="10">
    <source>
        <dbReference type="PROSITE" id="PS50112"/>
    </source>
</evidence>
<evidence type="ECO:0000256" key="2">
    <source>
        <dbReference type="ARBA" id="ARBA00012438"/>
    </source>
</evidence>
<dbReference type="InterPro" id="IPR001789">
    <property type="entry name" value="Sig_transdc_resp-reg_receiver"/>
</dbReference>
<dbReference type="Pfam" id="PF00072">
    <property type="entry name" value="Response_reg"/>
    <property type="match status" value="1"/>
</dbReference>
<dbReference type="Gene3D" id="1.10.287.130">
    <property type="match status" value="1"/>
</dbReference>
<dbReference type="PANTHER" id="PTHR43304">
    <property type="entry name" value="PHYTOCHROME-LIKE PROTEIN CPH1"/>
    <property type="match status" value="1"/>
</dbReference>
<dbReference type="Pfam" id="PF02518">
    <property type="entry name" value="HATPase_c"/>
    <property type="match status" value="1"/>
</dbReference>
<feature type="modified residue" description="4-aspartylphosphate" evidence="6">
    <location>
        <position position="63"/>
    </location>
</feature>
<dbReference type="Pfam" id="PF13185">
    <property type="entry name" value="GAF_2"/>
    <property type="match status" value="1"/>
</dbReference>
<dbReference type="Pfam" id="PF13426">
    <property type="entry name" value="PAS_9"/>
    <property type="match status" value="2"/>
</dbReference>
<dbReference type="CDD" id="cd19920">
    <property type="entry name" value="REC_PA4781-like"/>
    <property type="match status" value="1"/>
</dbReference>
<dbReference type="CDD" id="cd00082">
    <property type="entry name" value="HisKA"/>
    <property type="match status" value="1"/>
</dbReference>
<dbReference type="Gene3D" id="3.30.450.20">
    <property type="entry name" value="PAS domain"/>
    <property type="match status" value="3"/>
</dbReference>
<evidence type="ECO:0000259" key="8">
    <source>
        <dbReference type="PROSITE" id="PS50109"/>
    </source>
</evidence>
<dbReference type="AlphaFoldDB" id="A0A081BM90"/>
<dbReference type="InterPro" id="IPR000014">
    <property type="entry name" value="PAS"/>
</dbReference>
<accession>A0A081BM90</accession>
<dbReference type="InterPro" id="IPR011006">
    <property type="entry name" value="CheY-like_superfamily"/>
</dbReference>
<dbReference type="PROSITE" id="PS50113">
    <property type="entry name" value="PAC"/>
    <property type="match status" value="3"/>
</dbReference>
<feature type="domain" description="PAC" evidence="11">
    <location>
        <begin position="479"/>
        <end position="531"/>
    </location>
</feature>
<dbReference type="InterPro" id="IPR003594">
    <property type="entry name" value="HATPase_dom"/>
</dbReference>
<dbReference type="InterPro" id="IPR052162">
    <property type="entry name" value="Sensor_kinase/Photoreceptor"/>
</dbReference>
<protein>
    <recommendedName>
        <fullName evidence="2">histidine kinase</fullName>
        <ecNumber evidence="2">2.7.13.3</ecNumber>
    </recommendedName>
</protein>
<feature type="domain" description="PAC" evidence="11">
    <location>
        <begin position="230"/>
        <end position="282"/>
    </location>
</feature>
<feature type="coiled-coil region" evidence="7">
    <location>
        <begin position="132"/>
        <end position="159"/>
    </location>
</feature>
<dbReference type="SMART" id="SM00387">
    <property type="entry name" value="HATPase_c"/>
    <property type="match status" value="1"/>
</dbReference>
<evidence type="ECO:0000313" key="12">
    <source>
        <dbReference type="EMBL" id="GAK51506.1"/>
    </source>
</evidence>
<keyword evidence="3 6" id="KW-0597">Phosphoprotein</keyword>
<feature type="domain" description="PAS" evidence="10">
    <location>
        <begin position="279"/>
        <end position="331"/>
    </location>
</feature>
<evidence type="ECO:0000259" key="11">
    <source>
        <dbReference type="PROSITE" id="PS50113"/>
    </source>
</evidence>
<proteinExistence type="predicted"/>
<dbReference type="InterPro" id="IPR029016">
    <property type="entry name" value="GAF-like_dom_sf"/>
</dbReference>
<dbReference type="SUPFAM" id="SSF52172">
    <property type="entry name" value="CheY-like"/>
    <property type="match status" value="1"/>
</dbReference>
<dbReference type="InterPro" id="IPR004358">
    <property type="entry name" value="Sig_transdc_His_kin-like_C"/>
</dbReference>
<dbReference type="HOGENOM" id="CLU_006875_0_0_0"/>
<dbReference type="EC" id="2.7.13.3" evidence="2"/>
<sequence length="1260" mass="141248">MMNTQPPSSSRVPSILVADDTLANLRLLTSLLSKQGYRVRPVSDGSLALSSCRMDPPDLILLDIMMPGLSGYDVCAQLKADARMRDIPIIFISALSEVFDKIKAFEVGGVDYISKPLQAEEVLARARAHLRIRELQINLEEKNAHLEREIAERQETEQRFRTVFEESPLGVALMGLDYRILKTNAAFRQIFGYSEEEIHALTFAELCHLKEHDNTLLALERLAQYPTATVKIEKQFPKKNGTPIWVRMTFSCLIHADNGVRYFIGIVDDITERRQSENLLRKLKKAIETTEVGITITDQHGNIEYVNPADARMHGYTVQELSGQRSNIFSPPYQRQEGWSLSGDTQAEPNWKRERINLRKDGTEFPVRLISNVIKAPDGALEGMVTVCEDITEYKNAERLIQESEQRYRSIFENATVGIFQAGRDGKFLTVNPALASILGYLAPQELVESITNIAEQVYVEPQHWYDITSLLEVIQETPNIETRCRCKDGREIIVNLNLWAIRDESENVTYFEGFIEDITEKKRTEEALSKREGYLAALIEIQRALLASESEIPYQEVLELLGAVSHSSRISIFTNHYAPDRRTLATLQAEWCDERTDSGAEDDAIQPLIYDAAMPNWYQELDQGNLVNVTRDLFPPVERAIFEGRGTYAVLLLPLMVSGVFTGFLGFEQCVEEHAWELSEISLLQAAAAAMSLAQERQLSEQRVQQHAVALQKANERLKTMYDIGQAITSQLKLDSVLDTIARSTAGLLGTDTGAILLLDEASQTLHIRGSYGLSEHIVKHTHDRLGESIAGRVALTGEPLIINDLPNDSHFYNPAAANEGLLACASVPLIAKDRIIGTLDVHSKTDRNAFGEDQVYFLHMLARQAAIAIENARLYDEVHTAYQDVKVLNERLQLSNTKLAQQQSEILRQSEHLRLTNTELAVTLDHLKTTQQELIQSEKMAALGQLVAGIAHEINTPLGAIRSAVGSISHALTQTLAELLPFFKTLPEEHADGFFALLDIALQKDTTITAKERRQLRKNVLDFLEAHEVSDAHKTADILVDLGVYQGLDAFIALLKDERHLQILNVAYDIAGVQESANIISTATDRASKVVFALKTYAHYDQSAEMVSSNLASGLETVLTLYNNQMKHGVEIRRNYRKLPPVLCYPDELNQVWTNLIHNALQAMKNRGVLTITIQQEGDEAMVAITDTGEGISDAIREKIFDPFFTTKPPGEGSGLGLDIVRKIIEKHQGRIEVKSQPGETTFRVFLPMRVSQNIDHY</sequence>
<dbReference type="Gene3D" id="3.40.50.2300">
    <property type="match status" value="1"/>
</dbReference>
<dbReference type="Pfam" id="PF00989">
    <property type="entry name" value="PAS"/>
    <property type="match status" value="1"/>
</dbReference>
<dbReference type="SUPFAM" id="SSF55874">
    <property type="entry name" value="ATPase domain of HSP90 chaperone/DNA topoisomerase II/histidine kinase"/>
    <property type="match status" value="1"/>
</dbReference>
<dbReference type="InterPro" id="IPR036097">
    <property type="entry name" value="HisK_dim/P_sf"/>
</dbReference>
<evidence type="ECO:0000256" key="7">
    <source>
        <dbReference type="SAM" id="Coils"/>
    </source>
</evidence>
<dbReference type="STRING" id="1499966.U14_02751"/>
<dbReference type="SUPFAM" id="SSF55785">
    <property type="entry name" value="PYP-like sensor domain (PAS domain)"/>
    <property type="match status" value="3"/>
</dbReference>
<organism evidence="12">
    <name type="scientific">Candidatus Moduliflexus flocculans</name>
    <dbReference type="NCBI Taxonomy" id="1499966"/>
    <lineage>
        <taxon>Bacteria</taxon>
        <taxon>Candidatus Moduliflexota</taxon>
        <taxon>Candidatus Moduliflexia</taxon>
        <taxon>Candidatus Moduliflexales</taxon>
        <taxon>Candidatus Moduliflexaceae</taxon>
    </lineage>
</organism>
<dbReference type="Proteomes" id="UP000030700">
    <property type="component" value="Unassembled WGS sequence"/>
</dbReference>
<dbReference type="NCBIfam" id="TIGR00229">
    <property type="entry name" value="sensory_box"/>
    <property type="match status" value="3"/>
</dbReference>
<dbReference type="PROSITE" id="PS50110">
    <property type="entry name" value="RESPONSE_REGULATORY"/>
    <property type="match status" value="1"/>
</dbReference>
<dbReference type="CDD" id="cd00130">
    <property type="entry name" value="PAS"/>
    <property type="match status" value="3"/>
</dbReference>
<dbReference type="PROSITE" id="PS50112">
    <property type="entry name" value="PAS"/>
    <property type="match status" value="3"/>
</dbReference>
<dbReference type="SUPFAM" id="SSF55781">
    <property type="entry name" value="GAF domain-like"/>
    <property type="match status" value="2"/>
</dbReference>
<dbReference type="GO" id="GO:0006355">
    <property type="term" value="P:regulation of DNA-templated transcription"/>
    <property type="evidence" value="ECO:0007669"/>
    <property type="project" value="InterPro"/>
</dbReference>
<evidence type="ECO:0000313" key="13">
    <source>
        <dbReference type="Proteomes" id="UP000030700"/>
    </source>
</evidence>
<feature type="domain" description="PAS" evidence="10">
    <location>
        <begin position="404"/>
        <end position="441"/>
    </location>
</feature>
<evidence type="ECO:0000256" key="1">
    <source>
        <dbReference type="ARBA" id="ARBA00000085"/>
    </source>
</evidence>
<dbReference type="InterPro" id="IPR003661">
    <property type="entry name" value="HisK_dim/P_dom"/>
</dbReference>
<dbReference type="SMART" id="SM00448">
    <property type="entry name" value="REC"/>
    <property type="match status" value="1"/>
</dbReference>
<dbReference type="SUPFAM" id="SSF47384">
    <property type="entry name" value="Homodimeric domain of signal transducing histidine kinase"/>
    <property type="match status" value="1"/>
</dbReference>
<evidence type="ECO:0000256" key="6">
    <source>
        <dbReference type="PROSITE-ProRule" id="PRU00169"/>
    </source>
</evidence>
<dbReference type="SMART" id="SM00065">
    <property type="entry name" value="GAF"/>
    <property type="match status" value="2"/>
</dbReference>
<feature type="domain" description="PAC" evidence="11">
    <location>
        <begin position="351"/>
        <end position="403"/>
    </location>
</feature>
<dbReference type="Gene3D" id="3.30.450.40">
    <property type="match status" value="2"/>
</dbReference>
<gene>
    <name evidence="12" type="ORF">U14_02751</name>
</gene>
<dbReference type="SMART" id="SM00086">
    <property type="entry name" value="PAC"/>
    <property type="match status" value="3"/>
</dbReference>
<evidence type="ECO:0000259" key="9">
    <source>
        <dbReference type="PROSITE" id="PS50110"/>
    </source>
</evidence>
<dbReference type="InterPro" id="IPR013767">
    <property type="entry name" value="PAS_fold"/>
</dbReference>
<dbReference type="InterPro" id="IPR036890">
    <property type="entry name" value="HATPase_C_sf"/>
</dbReference>
<feature type="domain" description="PAS" evidence="10">
    <location>
        <begin position="156"/>
        <end position="226"/>
    </location>
</feature>
<name>A0A081BM90_9BACT</name>
<dbReference type="SMART" id="SM00091">
    <property type="entry name" value="PAS"/>
    <property type="match status" value="3"/>
</dbReference>
<dbReference type="InterPro" id="IPR000700">
    <property type="entry name" value="PAS-assoc_C"/>
</dbReference>
<evidence type="ECO:0000256" key="5">
    <source>
        <dbReference type="ARBA" id="ARBA00022777"/>
    </source>
</evidence>
<keyword evidence="7" id="KW-0175">Coiled coil</keyword>
<evidence type="ECO:0000256" key="4">
    <source>
        <dbReference type="ARBA" id="ARBA00022679"/>
    </source>
</evidence>
<reference evidence="12" key="1">
    <citation type="journal article" date="2015" name="PeerJ">
        <title>First genomic representation of candidate bacterial phylum KSB3 points to enhanced environmental sensing as a trigger of wastewater bulking.</title>
        <authorList>
            <person name="Sekiguchi Y."/>
            <person name="Ohashi A."/>
            <person name="Parks D.H."/>
            <person name="Yamauchi T."/>
            <person name="Tyson G.W."/>
            <person name="Hugenholtz P."/>
        </authorList>
    </citation>
    <scope>NUCLEOTIDE SEQUENCE [LARGE SCALE GENOMIC DNA]</scope>
</reference>
<feature type="domain" description="Response regulatory" evidence="9">
    <location>
        <begin position="14"/>
        <end position="130"/>
    </location>
</feature>
<keyword evidence="13" id="KW-1185">Reference proteome</keyword>
<dbReference type="InterPro" id="IPR005467">
    <property type="entry name" value="His_kinase_dom"/>
</dbReference>
<dbReference type="PROSITE" id="PS50109">
    <property type="entry name" value="HIS_KIN"/>
    <property type="match status" value="1"/>
</dbReference>
<keyword evidence="4" id="KW-0808">Transferase</keyword>
<dbReference type="GO" id="GO:0000155">
    <property type="term" value="F:phosphorelay sensor kinase activity"/>
    <property type="evidence" value="ECO:0007669"/>
    <property type="project" value="InterPro"/>
</dbReference>
<feature type="domain" description="Histidine kinase" evidence="8">
    <location>
        <begin position="951"/>
        <end position="1253"/>
    </location>
</feature>
<dbReference type="InterPro" id="IPR035965">
    <property type="entry name" value="PAS-like_dom_sf"/>
</dbReference>
<evidence type="ECO:0000256" key="3">
    <source>
        <dbReference type="ARBA" id="ARBA00022553"/>
    </source>
</evidence>
<dbReference type="EMBL" id="DF820457">
    <property type="protein sequence ID" value="GAK51506.1"/>
    <property type="molecule type" value="Genomic_DNA"/>
</dbReference>